<dbReference type="GO" id="GO:0032259">
    <property type="term" value="P:methylation"/>
    <property type="evidence" value="ECO:0007669"/>
    <property type="project" value="UniProtKB-KW"/>
</dbReference>
<evidence type="ECO:0000256" key="1">
    <source>
        <dbReference type="ARBA" id="ARBA00022603"/>
    </source>
</evidence>
<evidence type="ECO:0000256" key="2">
    <source>
        <dbReference type="ARBA" id="ARBA00022679"/>
    </source>
</evidence>
<reference evidence="6" key="1">
    <citation type="journal article" date="2019" name="Int. J. Syst. Evol. Microbiol.">
        <title>The Global Catalogue of Microorganisms (GCM) 10K type strain sequencing project: providing services to taxonomists for standard genome sequencing and annotation.</title>
        <authorList>
            <consortium name="The Broad Institute Genomics Platform"/>
            <consortium name="The Broad Institute Genome Sequencing Center for Infectious Disease"/>
            <person name="Wu L."/>
            <person name="Ma J."/>
        </authorList>
    </citation>
    <scope>NUCLEOTIDE SEQUENCE [LARGE SCALE GENOMIC DNA]</scope>
    <source>
        <strain evidence="6">JCM 10303</strain>
    </source>
</reference>
<accession>A0ABP3NF86</accession>
<proteinExistence type="predicted"/>
<gene>
    <name evidence="5" type="ORF">GCM10009533_44660</name>
</gene>
<evidence type="ECO:0000259" key="4">
    <source>
        <dbReference type="Pfam" id="PF08241"/>
    </source>
</evidence>
<evidence type="ECO:0000313" key="5">
    <source>
        <dbReference type="EMBL" id="GAA0540676.1"/>
    </source>
</evidence>
<feature type="domain" description="Methyltransferase type 11" evidence="4">
    <location>
        <begin position="59"/>
        <end position="154"/>
    </location>
</feature>
<dbReference type="Pfam" id="PF08241">
    <property type="entry name" value="Methyltransf_11"/>
    <property type="match status" value="1"/>
</dbReference>
<dbReference type="GO" id="GO:0008168">
    <property type="term" value="F:methyltransferase activity"/>
    <property type="evidence" value="ECO:0007669"/>
    <property type="project" value="UniProtKB-KW"/>
</dbReference>
<sequence>MGDVNGALDAVRRNWDRRARDYNRFYRRFSADRRDAWRTACEKIVPALRPGGAGPLDVLDVGTGTGFLSTLLAELGHRVTAVDPSATMLGYAREEAERRGVDVSFRECGAHDVEDLASTFDLVTARYVLWTLPAPVRATAAWSRVLRPGGAVLIADSTWHTWRGDGRRLLASLRPGGDHGFAWRLLRDYVRIGRATPNWKGLTPQRAQAILAAGGFRRGERFDDLLPEFARPVGEGFFITGARVR</sequence>
<dbReference type="InterPro" id="IPR029063">
    <property type="entry name" value="SAM-dependent_MTases_sf"/>
</dbReference>
<comment type="caution">
    <text evidence="5">The sequence shown here is derived from an EMBL/GenBank/DDBJ whole genome shotgun (WGS) entry which is preliminary data.</text>
</comment>
<evidence type="ECO:0000256" key="3">
    <source>
        <dbReference type="ARBA" id="ARBA00022691"/>
    </source>
</evidence>
<name>A0ABP3NF86_SACER</name>
<evidence type="ECO:0000313" key="6">
    <source>
        <dbReference type="Proteomes" id="UP001500729"/>
    </source>
</evidence>
<protein>
    <submittedName>
        <fullName evidence="5">Methyltransferase domain-containing protein</fullName>
    </submittedName>
</protein>
<dbReference type="PANTHER" id="PTHR43464">
    <property type="entry name" value="METHYLTRANSFERASE"/>
    <property type="match status" value="1"/>
</dbReference>
<dbReference type="Proteomes" id="UP001500729">
    <property type="component" value="Unassembled WGS sequence"/>
</dbReference>
<keyword evidence="3" id="KW-0949">S-adenosyl-L-methionine</keyword>
<keyword evidence="2" id="KW-0808">Transferase</keyword>
<keyword evidence="6" id="KW-1185">Reference proteome</keyword>
<dbReference type="CDD" id="cd02440">
    <property type="entry name" value="AdoMet_MTases"/>
    <property type="match status" value="1"/>
</dbReference>
<dbReference type="Gene3D" id="3.40.50.150">
    <property type="entry name" value="Vaccinia Virus protein VP39"/>
    <property type="match status" value="1"/>
</dbReference>
<dbReference type="SUPFAM" id="SSF53335">
    <property type="entry name" value="S-adenosyl-L-methionine-dependent methyltransferases"/>
    <property type="match status" value="1"/>
</dbReference>
<organism evidence="5 6">
    <name type="scientific">Saccharopolyspora erythraea</name>
    <name type="common">Streptomyces erythraeus</name>
    <dbReference type="NCBI Taxonomy" id="1836"/>
    <lineage>
        <taxon>Bacteria</taxon>
        <taxon>Bacillati</taxon>
        <taxon>Actinomycetota</taxon>
        <taxon>Actinomycetes</taxon>
        <taxon>Pseudonocardiales</taxon>
        <taxon>Pseudonocardiaceae</taxon>
        <taxon>Saccharopolyspora</taxon>
    </lineage>
</organism>
<dbReference type="EMBL" id="BAAAGS010000032">
    <property type="protein sequence ID" value="GAA0540676.1"/>
    <property type="molecule type" value="Genomic_DNA"/>
</dbReference>
<dbReference type="PANTHER" id="PTHR43464:SF19">
    <property type="entry name" value="UBIQUINONE BIOSYNTHESIS O-METHYLTRANSFERASE, MITOCHONDRIAL"/>
    <property type="match status" value="1"/>
</dbReference>
<dbReference type="RefSeq" id="WP_009949831.1">
    <property type="nucleotide sequence ID" value="NZ_BAAAGS010000032.1"/>
</dbReference>
<keyword evidence="1 5" id="KW-0489">Methyltransferase</keyword>
<dbReference type="InterPro" id="IPR013216">
    <property type="entry name" value="Methyltransf_11"/>
</dbReference>